<dbReference type="Gene3D" id="2.40.50.150">
    <property type="match status" value="1"/>
</dbReference>
<dbReference type="Gene3D" id="3.90.1110.10">
    <property type="entry name" value="RNA polymerase Rpb2, domain 2"/>
    <property type="match status" value="1"/>
</dbReference>
<dbReference type="EMBL" id="MK085987">
    <property type="protein sequence ID" value="QBX97725.1"/>
    <property type="molecule type" value="Genomic_DNA"/>
</dbReference>
<keyword evidence="6 9" id="KW-0804">Transcription</keyword>
<comment type="function">
    <text evidence="1 9 11">DNA-dependent RNA polymerase catalyzes the transcription of DNA into RNA using the four ribonucleoside triphosphates as substrates.</text>
</comment>
<evidence type="ECO:0000259" key="13">
    <source>
        <dbReference type="Pfam" id="PF04560"/>
    </source>
</evidence>
<comment type="similarity">
    <text evidence="2 9 10">Belongs to the RNA polymerase beta chain family.</text>
</comment>
<dbReference type="Pfam" id="PF04565">
    <property type="entry name" value="RNA_pol_Rpb2_3"/>
    <property type="match status" value="1"/>
</dbReference>
<organism evidence="16">
    <name type="scientific">Chloropicon laureae</name>
    <dbReference type="NCBI Taxonomy" id="464258"/>
    <lineage>
        <taxon>Eukaryota</taxon>
        <taxon>Viridiplantae</taxon>
        <taxon>Chlorophyta</taxon>
        <taxon>Chloropicophyceae</taxon>
        <taxon>Chloropicales</taxon>
        <taxon>Chloropicaceae</taxon>
        <taxon>Chloropicon</taxon>
    </lineage>
</organism>
<comment type="subunit">
    <text evidence="7 9 11">In plastids the minimal PEP RNA polymerase catalytic core is composed of four subunits: alpha, beta, beta', and beta''. When a (nuclear-encoded) sigma factor is associated with the core the holoenzyme is formed, which can initiate transcription.</text>
</comment>
<evidence type="ECO:0000256" key="10">
    <source>
        <dbReference type="RuleBase" id="RU000434"/>
    </source>
</evidence>
<keyword evidence="16" id="KW-0150">Chloroplast</keyword>
<feature type="domain" description="RNA polymerase Rpb2" evidence="14">
    <location>
        <begin position="204"/>
        <end position="334"/>
    </location>
</feature>
<dbReference type="Gene3D" id="2.40.270.10">
    <property type="entry name" value="DNA-directed RNA polymerase, subunit 2, domain 6"/>
    <property type="match status" value="1"/>
</dbReference>
<dbReference type="Pfam" id="PF04561">
    <property type="entry name" value="RNA_pol_Rpb2_2"/>
    <property type="match status" value="1"/>
</dbReference>
<dbReference type="InterPro" id="IPR014724">
    <property type="entry name" value="RNA_pol_RPB2_OB-fold"/>
</dbReference>
<dbReference type="AlphaFoldDB" id="A0A4D6C1Q5"/>
<keyword evidence="16" id="KW-0934">Plastid</keyword>
<evidence type="ECO:0000256" key="5">
    <source>
        <dbReference type="ARBA" id="ARBA00022695"/>
    </source>
</evidence>
<evidence type="ECO:0000313" key="16">
    <source>
        <dbReference type="EMBL" id="QBX97725.1"/>
    </source>
</evidence>
<dbReference type="InterPro" id="IPR007645">
    <property type="entry name" value="RNA_pol_Rpb2_3"/>
</dbReference>
<dbReference type="GO" id="GO:0032549">
    <property type="term" value="F:ribonucleoside binding"/>
    <property type="evidence" value="ECO:0007669"/>
    <property type="project" value="InterPro"/>
</dbReference>
<dbReference type="InterPro" id="IPR007121">
    <property type="entry name" value="RNA_pol_bsu_CS"/>
</dbReference>
<dbReference type="InterPro" id="IPR007642">
    <property type="entry name" value="RNA_pol_Rpb2_2"/>
</dbReference>
<dbReference type="InterPro" id="IPR015712">
    <property type="entry name" value="DNA-dir_RNA_pol_su2"/>
</dbReference>
<evidence type="ECO:0000256" key="1">
    <source>
        <dbReference type="ARBA" id="ARBA00004026"/>
    </source>
</evidence>
<evidence type="ECO:0000259" key="14">
    <source>
        <dbReference type="Pfam" id="PF04561"/>
    </source>
</evidence>
<dbReference type="EC" id="2.7.7.6" evidence="9"/>
<evidence type="ECO:0000259" key="15">
    <source>
        <dbReference type="Pfam" id="PF04565"/>
    </source>
</evidence>
<evidence type="ECO:0000256" key="4">
    <source>
        <dbReference type="ARBA" id="ARBA00022679"/>
    </source>
</evidence>
<proteinExistence type="inferred from homology"/>
<dbReference type="GO" id="GO:0003677">
    <property type="term" value="F:DNA binding"/>
    <property type="evidence" value="ECO:0007669"/>
    <property type="project" value="UniProtKB-UniRule"/>
</dbReference>
<dbReference type="InterPro" id="IPR037034">
    <property type="entry name" value="RNA_pol_Rpb2_2_sf"/>
</dbReference>
<dbReference type="GeneID" id="40350803"/>
<evidence type="ECO:0000256" key="8">
    <source>
        <dbReference type="ARBA" id="ARBA00048552"/>
    </source>
</evidence>
<gene>
    <name evidence="9 16" type="primary">rpoB</name>
</gene>
<feature type="domain" description="RNA polymerase Rpb2" evidence="15">
    <location>
        <begin position="455"/>
        <end position="520"/>
    </location>
</feature>
<name>A0A4D6C1Q5_9CHLO</name>
<reference evidence="16" key="1">
    <citation type="journal article" date="2019" name="Genome Biol. Evol.">
        <title>Tracing the Evolution of the Plastome and Mitogenome in the Chloropicophyceae Uncovered Convergent tRNA Gene Losses and a Variant Plastid Genetic Code.</title>
        <authorList>
            <person name="Turmel M."/>
            <person name="Dos Santos A.L."/>
            <person name="Otis C."/>
            <person name="Sergerie R."/>
            <person name="Lemieux C."/>
        </authorList>
    </citation>
    <scope>NUCLEOTIDE SEQUENCE</scope>
</reference>
<dbReference type="PANTHER" id="PTHR20856">
    <property type="entry name" value="DNA-DIRECTED RNA POLYMERASE I SUBUNIT 2"/>
    <property type="match status" value="1"/>
</dbReference>
<comment type="catalytic activity">
    <reaction evidence="8 9 11">
        <text>RNA(n) + a ribonucleoside 5'-triphosphate = RNA(n+1) + diphosphate</text>
        <dbReference type="Rhea" id="RHEA:21248"/>
        <dbReference type="Rhea" id="RHEA-COMP:14527"/>
        <dbReference type="Rhea" id="RHEA-COMP:17342"/>
        <dbReference type="ChEBI" id="CHEBI:33019"/>
        <dbReference type="ChEBI" id="CHEBI:61557"/>
        <dbReference type="ChEBI" id="CHEBI:140395"/>
        <dbReference type="EC" id="2.7.7.6"/>
    </reaction>
</comment>
<dbReference type="SUPFAM" id="SSF64484">
    <property type="entry name" value="beta and beta-prime subunits of DNA dependent RNA-polymerase"/>
    <property type="match status" value="1"/>
</dbReference>
<accession>A0A4D6C1Q5</accession>
<dbReference type="GO" id="GO:0006351">
    <property type="term" value="P:DNA-templated transcription"/>
    <property type="evidence" value="ECO:0007669"/>
    <property type="project" value="UniProtKB-UniRule"/>
</dbReference>
<evidence type="ECO:0000256" key="7">
    <source>
        <dbReference type="ARBA" id="ARBA00026088"/>
    </source>
</evidence>
<evidence type="ECO:0000256" key="6">
    <source>
        <dbReference type="ARBA" id="ARBA00023163"/>
    </source>
</evidence>
<dbReference type="Gene3D" id="3.90.1100.10">
    <property type="match status" value="2"/>
</dbReference>
<dbReference type="GO" id="GO:0003899">
    <property type="term" value="F:DNA-directed RNA polymerase activity"/>
    <property type="evidence" value="ECO:0007669"/>
    <property type="project" value="UniProtKB-UniRule"/>
</dbReference>
<dbReference type="Gene3D" id="3.90.1800.10">
    <property type="entry name" value="RNA polymerase alpha subunit dimerisation domain"/>
    <property type="match status" value="1"/>
</dbReference>
<sequence>MKRFCFNTLQVSGRTYQYSLPDMAEAHRQSFFKFLNQGLVQELEQIFPIYLQKGKIQVNIDTDSIVFEAPKLTIKEAFLQRTTYNISVYFLVSFIDWEKNLFRKEWVSFGSIPICTSGGWFLVRGLRRIVLHQLIRSAGCYASLLDEAEDAINQADFQNLIPLEQVGLTLFKRFEILILPQQGTWLRFFISPTGLFSIQWGKTKDQRSSIFVFLRAMGVSSKQIESFFNLKTDELETFNKDLSIQDALLTLGFRSKKGLGSRRAFYQRFFNYYNYRLGTIGRLRVNRRLGLSTPLNYQSISPDDIFGIFNQLAALSTGLIEKDDIDHLQNKRLRSCGDFLQESFQNALKINLKNFRSTLQESFSEQPFNNTGNDIKLYWGVENVHFSGSLFKNTLLGKQVNPIRIKNNSCSKVLLNKTSHKYFKTDNQTISNALSYRITSAYHSFFATSAVSQPAHQTNPIDAMTHARRSTSLGPGGLTREHAGIAVRGIHPSHFGRLCPVETPEGQNTGLVNSPSYCTRVNLYGFFETPYWPIKDQRVFKKKGAVYLSPNQENQVWVIPNELLVSKSGFLPETTLLGRSGQDFAYLPSKDINYFGVLPNQVFSLGASLIPFMEHDDGNRALMGSNMQRQAVPILQNERPFVGTGLESVIVSDTRAGVRALASGYVYYVSGKKILIHSLIHWRKPIGLFETIEYQLGRYETTNQGTCIDQKPIVFEGDWIQTGDLLAEGYATKGGELALGRNLCVAYMPWEGYNYEDSVLINESLVYKDVLTSIHIEKYETELTTRRIGKKQIQEKLSGDCTPKHAIPKLKQSQLDKLDFRGVVREGVWVEPNDILVGKLIPTQTELRPEERLVHAIFGTKPPAYQDASFRLPKYVEGRVIRVETFPNKNTDSCSFRIYIAQQRRIQVGDKIAGRHGNKGVISRILPRQDMPYLQNGLDVDIVLNPLGIPSRMNVGQVYEGLLGLASRYLGRCFRVLPFDEGFGSETSRGIVYSQLAHARNKTGQTWLFDPQSSGKSRVFDGRTGDVFEQSILVTQSYILKLEHQVDEKIHARSTGPYSLITQQPVRGRSRQGGQRLGEMEVWAIEGYGAAYLLHEMLSIKADDLVGRQQAASEILRNHYGPTPINYDQSNRPESFQVLANELRALGLDFQYPS</sequence>
<evidence type="ECO:0000256" key="2">
    <source>
        <dbReference type="ARBA" id="ARBA00006835"/>
    </source>
</evidence>
<dbReference type="RefSeq" id="YP_009646213.1">
    <property type="nucleotide sequence ID" value="NC_042484.1"/>
</dbReference>
<evidence type="ECO:0000256" key="11">
    <source>
        <dbReference type="RuleBase" id="RU363031"/>
    </source>
</evidence>
<dbReference type="HAMAP" id="MF_01321">
    <property type="entry name" value="RNApol_bact_RpoB"/>
    <property type="match status" value="1"/>
</dbReference>
<evidence type="ECO:0000256" key="3">
    <source>
        <dbReference type="ARBA" id="ARBA00022478"/>
    </source>
</evidence>
<evidence type="ECO:0000259" key="12">
    <source>
        <dbReference type="Pfam" id="PF00562"/>
    </source>
</evidence>
<geneLocation type="chloroplast" evidence="16"/>
<dbReference type="InterPro" id="IPR010243">
    <property type="entry name" value="RNA_pol_bsu_bac"/>
</dbReference>
<protein>
    <recommendedName>
        <fullName evidence="9">DNA-directed RNA polymerase subunit beta</fullName>
        <ecNumber evidence="9">2.7.7.6</ecNumber>
    </recommendedName>
    <alternativeName>
        <fullName evidence="9">PEP</fullName>
    </alternativeName>
    <alternativeName>
        <fullName evidence="9">Plastid-encoded RNA polymerase subunit beta</fullName>
        <shortName evidence="9">RNA polymerase subunit beta</shortName>
    </alternativeName>
</protein>
<dbReference type="Gene3D" id="2.30.150.10">
    <property type="entry name" value="DNA-directed RNA polymerase, beta subunit, external 1 domain"/>
    <property type="match status" value="1"/>
</dbReference>
<feature type="domain" description="DNA-directed RNA polymerase subunit 2 hybrid-binding" evidence="12">
    <location>
        <begin position="662"/>
        <end position="1071"/>
    </location>
</feature>
<dbReference type="Pfam" id="PF00562">
    <property type="entry name" value="RNA_pol_Rpb2_6"/>
    <property type="match status" value="1"/>
</dbReference>
<dbReference type="GO" id="GO:0009507">
    <property type="term" value="C:chloroplast"/>
    <property type="evidence" value="ECO:0007669"/>
    <property type="project" value="UniProtKB-SubCell"/>
</dbReference>
<feature type="domain" description="RNA polymerase Rpb2" evidence="13">
    <location>
        <begin position="1073"/>
        <end position="1151"/>
    </location>
</feature>
<dbReference type="Gene3D" id="2.40.50.100">
    <property type="match status" value="1"/>
</dbReference>
<dbReference type="Pfam" id="PF04560">
    <property type="entry name" value="RNA_pol_Rpb2_7"/>
    <property type="match status" value="1"/>
</dbReference>
<keyword evidence="3 9" id="KW-0240">DNA-directed RNA polymerase</keyword>
<dbReference type="GO" id="GO:0000428">
    <property type="term" value="C:DNA-directed RNA polymerase complex"/>
    <property type="evidence" value="ECO:0007669"/>
    <property type="project" value="UniProtKB-KW"/>
</dbReference>
<dbReference type="CDD" id="cd00653">
    <property type="entry name" value="RNA_pol_B_RPB2"/>
    <property type="match status" value="1"/>
</dbReference>
<dbReference type="InterPro" id="IPR042107">
    <property type="entry name" value="DNA-dir_RNA_pol_bsu_ext_1_sf"/>
</dbReference>
<dbReference type="InterPro" id="IPR007120">
    <property type="entry name" value="DNA-dir_RNAP_su2_dom"/>
</dbReference>
<keyword evidence="5 9" id="KW-0548">Nucleotidyltransferase</keyword>
<dbReference type="InterPro" id="IPR037033">
    <property type="entry name" value="DNA-dir_RNAP_su2_hyb_sf"/>
</dbReference>
<dbReference type="PROSITE" id="PS01166">
    <property type="entry name" value="RNA_POL_BETA"/>
    <property type="match status" value="1"/>
</dbReference>
<evidence type="ECO:0000256" key="9">
    <source>
        <dbReference type="HAMAP-Rule" id="MF_01321"/>
    </source>
</evidence>
<keyword evidence="4 9" id="KW-0808">Transferase</keyword>
<comment type="subcellular location">
    <subcellularLocation>
        <location evidence="9">Plastid</location>
        <location evidence="9">Chloroplast</location>
    </subcellularLocation>
</comment>
<dbReference type="InterPro" id="IPR007641">
    <property type="entry name" value="RNA_pol_Rpb2_7"/>
</dbReference>